<keyword evidence="3" id="KW-1185">Reference proteome</keyword>
<keyword evidence="1" id="KW-0812">Transmembrane</keyword>
<organism evidence="2 3">
    <name type="scientific">Pedococcus badiiscoriae</name>
    <dbReference type="NCBI Taxonomy" id="642776"/>
    <lineage>
        <taxon>Bacteria</taxon>
        <taxon>Bacillati</taxon>
        <taxon>Actinomycetota</taxon>
        <taxon>Actinomycetes</taxon>
        <taxon>Micrococcales</taxon>
        <taxon>Intrasporangiaceae</taxon>
        <taxon>Pedococcus</taxon>
    </lineage>
</organism>
<feature type="transmembrane region" description="Helical" evidence="1">
    <location>
        <begin position="41"/>
        <end position="61"/>
    </location>
</feature>
<reference evidence="2 3" key="1">
    <citation type="submission" date="2020-07" db="EMBL/GenBank/DDBJ databases">
        <title>Sequencing the genomes of 1000 actinobacteria strains.</title>
        <authorList>
            <person name="Klenk H.-P."/>
        </authorList>
    </citation>
    <scope>NUCLEOTIDE SEQUENCE [LARGE SCALE GENOMIC DNA]</scope>
    <source>
        <strain evidence="2 3">DSM 23987</strain>
    </source>
</reference>
<evidence type="ECO:0000313" key="2">
    <source>
        <dbReference type="EMBL" id="NYG07916.1"/>
    </source>
</evidence>
<proteinExistence type="predicted"/>
<name>A0A852WRJ2_9MICO</name>
<feature type="transmembrane region" description="Helical" evidence="1">
    <location>
        <begin position="6"/>
        <end position="21"/>
    </location>
</feature>
<protein>
    <recommendedName>
        <fullName evidence="4">DUF5134 domain-containing protein</fullName>
    </recommendedName>
</protein>
<comment type="caution">
    <text evidence="2">The sequence shown here is derived from an EMBL/GenBank/DDBJ whole genome shotgun (WGS) entry which is preliminary data.</text>
</comment>
<dbReference type="EMBL" id="JACCAB010000001">
    <property type="protein sequence ID" value="NYG07916.1"/>
    <property type="molecule type" value="Genomic_DNA"/>
</dbReference>
<sequence length="135" mass="14557">MDLVNVVWMLTGLAAVVVMLTRSRLIATEKQSGVTETPRGLLNAHTAFGVVALGTWIAWLVGAPRLVGWLAMVAWWGVVLIGLFVLARWVPTGGRHATGATDDGWAHGPWLSALGHIGMLLGVAFFTWFFVGNHL</sequence>
<dbReference type="RefSeq" id="WP_179422192.1">
    <property type="nucleotide sequence ID" value="NZ_JACCAB010000001.1"/>
</dbReference>
<feature type="transmembrane region" description="Helical" evidence="1">
    <location>
        <begin position="110"/>
        <end position="131"/>
    </location>
</feature>
<evidence type="ECO:0000256" key="1">
    <source>
        <dbReference type="SAM" id="Phobius"/>
    </source>
</evidence>
<gene>
    <name evidence="2" type="ORF">BJ986_002403</name>
</gene>
<dbReference type="Proteomes" id="UP000573599">
    <property type="component" value="Unassembled WGS sequence"/>
</dbReference>
<dbReference type="AlphaFoldDB" id="A0A852WRJ2"/>
<accession>A0A852WRJ2</accession>
<keyword evidence="1" id="KW-1133">Transmembrane helix</keyword>
<feature type="transmembrane region" description="Helical" evidence="1">
    <location>
        <begin position="67"/>
        <end position="90"/>
    </location>
</feature>
<evidence type="ECO:0000313" key="3">
    <source>
        <dbReference type="Proteomes" id="UP000573599"/>
    </source>
</evidence>
<evidence type="ECO:0008006" key="4">
    <source>
        <dbReference type="Google" id="ProtNLM"/>
    </source>
</evidence>
<keyword evidence="1" id="KW-0472">Membrane</keyword>